<organism evidence="3 4">
    <name type="scientific">Spirosoma radiotolerans</name>
    <dbReference type="NCBI Taxonomy" id="1379870"/>
    <lineage>
        <taxon>Bacteria</taxon>
        <taxon>Pseudomonadati</taxon>
        <taxon>Bacteroidota</taxon>
        <taxon>Cytophagia</taxon>
        <taxon>Cytophagales</taxon>
        <taxon>Cytophagaceae</taxon>
        <taxon>Spirosoma</taxon>
    </lineage>
</organism>
<evidence type="ECO:0000313" key="4">
    <source>
        <dbReference type="Proteomes" id="UP000033054"/>
    </source>
</evidence>
<gene>
    <name evidence="3" type="ORF">SD10_22505</name>
</gene>
<evidence type="ECO:0000259" key="2">
    <source>
        <dbReference type="Pfam" id="PF00535"/>
    </source>
</evidence>
<dbReference type="PANTHER" id="PTHR43630:SF2">
    <property type="entry name" value="GLYCOSYLTRANSFERASE"/>
    <property type="match status" value="1"/>
</dbReference>
<dbReference type="Gene3D" id="3.90.550.10">
    <property type="entry name" value="Spore Coat Polysaccharide Biosynthesis Protein SpsA, Chain A"/>
    <property type="match status" value="1"/>
</dbReference>
<sequence length="277" mass="32929">MISVLILTKDEEQDLPKCLKSVSWCDDIHVFDSFSNDRTVEIAQKAGAIVTQRKFDSYAAQRNAALRDLPYKYPWLFILDADEQIPGQLLSVMQEHIQKATDTTNGFRLRRRDYIGKKWLKYSQMTPFYIRLVRLGKAHYHREINEVLEVDGTVEEIDGYFNHYPFSKGFRHWLNKHNQYSSMEAKRWVEEHKGNIKFSVKKALLNRDFSDQRYHQKGLFYKLPGRPLIKWFYMVFWRLSFLDGQAGLTNATLQAIYEYFIVLKTKELLREQEHLNS</sequence>
<dbReference type="Pfam" id="PF00535">
    <property type="entry name" value="Glycos_transf_2"/>
    <property type="match status" value="1"/>
</dbReference>
<accession>A0A0E3V9L5</accession>
<dbReference type="InterPro" id="IPR029044">
    <property type="entry name" value="Nucleotide-diphossugar_trans"/>
</dbReference>
<comment type="similarity">
    <text evidence="1">Belongs to the glycosyltransferase 2 family. WaaE/KdtX subfamily.</text>
</comment>
<dbReference type="EMBL" id="CP010429">
    <property type="protein sequence ID" value="AKD57251.1"/>
    <property type="molecule type" value="Genomic_DNA"/>
</dbReference>
<dbReference type="PATRIC" id="fig|1379870.5.peg.4873"/>
<keyword evidence="4" id="KW-1185">Reference proteome</keyword>
<proteinExistence type="inferred from homology"/>
<dbReference type="RefSeq" id="WP_046576943.1">
    <property type="nucleotide sequence ID" value="NZ_CP010429.1"/>
</dbReference>
<protein>
    <submittedName>
        <fullName evidence="3">Glycosyl transferase family 2</fullName>
    </submittedName>
</protein>
<reference evidence="3 4" key="1">
    <citation type="journal article" date="2014" name="Curr. Microbiol.">
        <title>Spirosoma radiotolerans sp. nov., a gamma-radiation-resistant bacterium isolated from gamma ray-irradiated soil.</title>
        <authorList>
            <person name="Lee J.J."/>
            <person name="Srinivasan S."/>
            <person name="Lim S."/>
            <person name="Joe M."/>
            <person name="Im S."/>
            <person name="Bae S.I."/>
            <person name="Park K.R."/>
            <person name="Han J.H."/>
            <person name="Park S.H."/>
            <person name="Joo B.M."/>
            <person name="Park S.J."/>
            <person name="Kim M.K."/>
        </authorList>
    </citation>
    <scope>NUCLEOTIDE SEQUENCE [LARGE SCALE GENOMIC DNA]</scope>
    <source>
        <strain evidence="3 4">DG5A</strain>
    </source>
</reference>
<dbReference type="KEGG" id="srd:SD10_22505"/>
<dbReference type="GO" id="GO:0016740">
    <property type="term" value="F:transferase activity"/>
    <property type="evidence" value="ECO:0007669"/>
    <property type="project" value="UniProtKB-KW"/>
</dbReference>
<dbReference type="STRING" id="1379870.SD10_22505"/>
<dbReference type="CDD" id="cd02511">
    <property type="entry name" value="Beta4Glucosyltransferase"/>
    <property type="match status" value="1"/>
</dbReference>
<dbReference type="PANTHER" id="PTHR43630">
    <property type="entry name" value="POLY-BETA-1,6-N-ACETYL-D-GLUCOSAMINE SYNTHASE"/>
    <property type="match status" value="1"/>
</dbReference>
<dbReference type="SUPFAM" id="SSF53448">
    <property type="entry name" value="Nucleotide-diphospho-sugar transferases"/>
    <property type="match status" value="1"/>
</dbReference>
<feature type="domain" description="Glycosyltransferase 2-like" evidence="2">
    <location>
        <begin position="3"/>
        <end position="130"/>
    </location>
</feature>
<dbReference type="HOGENOM" id="CLU_065962_0_0_10"/>
<name>A0A0E3V9L5_9BACT</name>
<dbReference type="AlphaFoldDB" id="A0A0E3V9L5"/>
<evidence type="ECO:0000256" key="1">
    <source>
        <dbReference type="ARBA" id="ARBA00038494"/>
    </source>
</evidence>
<dbReference type="InterPro" id="IPR001173">
    <property type="entry name" value="Glyco_trans_2-like"/>
</dbReference>
<dbReference type="OrthoDB" id="9815923at2"/>
<dbReference type="Proteomes" id="UP000033054">
    <property type="component" value="Chromosome"/>
</dbReference>
<evidence type="ECO:0000313" key="3">
    <source>
        <dbReference type="EMBL" id="AKD57251.1"/>
    </source>
</evidence>
<keyword evidence="3" id="KW-0808">Transferase</keyword>